<accession>A0A803LAY6</accession>
<name>A0A803LAY6_CHEQI</name>
<reference evidence="1" key="1">
    <citation type="journal article" date="2017" name="Nature">
        <title>The genome of Chenopodium quinoa.</title>
        <authorList>
            <person name="Jarvis D.E."/>
            <person name="Ho Y.S."/>
            <person name="Lightfoot D.J."/>
            <person name="Schmoeckel S.M."/>
            <person name="Li B."/>
            <person name="Borm T.J.A."/>
            <person name="Ohyanagi H."/>
            <person name="Mineta K."/>
            <person name="Michell C.T."/>
            <person name="Saber N."/>
            <person name="Kharbatia N.M."/>
            <person name="Rupper R.R."/>
            <person name="Sharp A.R."/>
            <person name="Dally N."/>
            <person name="Boughton B.A."/>
            <person name="Woo Y.H."/>
            <person name="Gao G."/>
            <person name="Schijlen E.G.W.M."/>
            <person name="Guo X."/>
            <person name="Momin A.A."/>
            <person name="Negrao S."/>
            <person name="Al-Babili S."/>
            <person name="Gehring C."/>
            <person name="Roessner U."/>
            <person name="Jung C."/>
            <person name="Murphy K."/>
            <person name="Arold S.T."/>
            <person name="Gojobori T."/>
            <person name="van der Linden C.G."/>
            <person name="van Loo E.N."/>
            <person name="Jellen E.N."/>
            <person name="Maughan P.J."/>
            <person name="Tester M."/>
        </authorList>
    </citation>
    <scope>NUCLEOTIDE SEQUENCE [LARGE SCALE GENOMIC DNA]</scope>
    <source>
        <strain evidence="1">cv. PI 614886</strain>
    </source>
</reference>
<dbReference type="Gramene" id="AUR62009025-RA">
    <property type="protein sequence ID" value="AUR62009025-RA:cds"/>
    <property type="gene ID" value="AUR62009025"/>
</dbReference>
<evidence type="ECO:0000313" key="1">
    <source>
        <dbReference type="EnsemblPlants" id="AUR62009025-RA:cds"/>
    </source>
</evidence>
<keyword evidence="2" id="KW-1185">Reference proteome</keyword>
<dbReference type="PANTHER" id="PTHR38926:SF2">
    <property type="entry name" value="F-BOX_LRR-REPEAT PROTEIN 21-RELATED"/>
    <property type="match status" value="1"/>
</dbReference>
<sequence>MFKFIDMTLEDAYMDLPYDPNVMTRFAVDRSGGCLIDIYLEYVCDDDTLMYIVERSKNLKHLRLGHYLDVSDAGLIEAVKKLSMLEELELIICNYSVVTIEAIGCACPSLKSFSLNAVGSNNCTLARNEEALAIAKTMPNLHNLQLIGNYMSNEGLKEILDGCPLLESLDLRACFLIDLSGDLGKRCNQIKSLRLPFDSTADYSHEACEEFLADKWSSLQNDDDSGGSGFFGF</sequence>
<organism evidence="1 2">
    <name type="scientific">Chenopodium quinoa</name>
    <name type="common">Quinoa</name>
    <dbReference type="NCBI Taxonomy" id="63459"/>
    <lineage>
        <taxon>Eukaryota</taxon>
        <taxon>Viridiplantae</taxon>
        <taxon>Streptophyta</taxon>
        <taxon>Embryophyta</taxon>
        <taxon>Tracheophyta</taxon>
        <taxon>Spermatophyta</taxon>
        <taxon>Magnoliopsida</taxon>
        <taxon>eudicotyledons</taxon>
        <taxon>Gunneridae</taxon>
        <taxon>Pentapetalae</taxon>
        <taxon>Caryophyllales</taxon>
        <taxon>Chenopodiaceae</taxon>
        <taxon>Chenopodioideae</taxon>
        <taxon>Atripliceae</taxon>
        <taxon>Chenopodium</taxon>
    </lineage>
</organism>
<dbReference type="AlphaFoldDB" id="A0A803LAY6"/>
<dbReference type="OMA" id="WYDREIM"/>
<dbReference type="Proteomes" id="UP000596660">
    <property type="component" value="Unplaced"/>
</dbReference>
<dbReference type="EnsemblPlants" id="AUR62009025-RA">
    <property type="protein sequence ID" value="AUR62009025-RA:cds"/>
    <property type="gene ID" value="AUR62009025"/>
</dbReference>
<dbReference type="PANTHER" id="PTHR38926">
    <property type="entry name" value="F-BOX DOMAIN CONTAINING PROTEIN, EXPRESSED"/>
    <property type="match status" value="1"/>
</dbReference>
<proteinExistence type="predicted"/>
<protein>
    <submittedName>
        <fullName evidence="1">Uncharacterized protein</fullName>
    </submittedName>
</protein>
<dbReference type="SUPFAM" id="SSF52047">
    <property type="entry name" value="RNI-like"/>
    <property type="match status" value="1"/>
</dbReference>
<dbReference type="Gene3D" id="3.80.10.10">
    <property type="entry name" value="Ribonuclease Inhibitor"/>
    <property type="match status" value="1"/>
</dbReference>
<dbReference type="InterPro" id="IPR032675">
    <property type="entry name" value="LRR_dom_sf"/>
</dbReference>
<evidence type="ECO:0000313" key="2">
    <source>
        <dbReference type="Proteomes" id="UP000596660"/>
    </source>
</evidence>
<reference evidence="1" key="2">
    <citation type="submission" date="2021-03" db="UniProtKB">
        <authorList>
            <consortium name="EnsemblPlants"/>
        </authorList>
    </citation>
    <scope>IDENTIFICATION</scope>
</reference>